<evidence type="ECO:0000313" key="2">
    <source>
        <dbReference type="Proteomes" id="UP001253595"/>
    </source>
</evidence>
<name>A0ABU1UTP5_9GAMM</name>
<reference evidence="1 2" key="1">
    <citation type="submission" date="2023-07" db="EMBL/GenBank/DDBJ databases">
        <title>Sorghum-associated microbial communities from plants grown in Nebraska, USA.</title>
        <authorList>
            <person name="Schachtman D."/>
        </authorList>
    </citation>
    <scope>NUCLEOTIDE SEQUENCE [LARGE SCALE GENOMIC DNA]</scope>
    <source>
        <strain evidence="1 2">BE190</strain>
    </source>
</reference>
<sequence length="326" mass="36498">MEITQSIDTSTGPSCYSLEALLLKAGIYSQQKIFTRIEGLVRVKGIVTKVSRYKTATYLTLKDQEFSVSVKCDSTQDVYENELILVEGILYLKPSTFFVGLECCIHGNIVGSWEAAERSITKNHLIPKKKRFISLDNVVNDGTLSGLLLLGTETGINDALSQLDKATAKSISQAIIRVGRTDNLLEDIRAAAPHNFRAFIIVRGGDDNTMEIWNDPEVITFLLHYDIPFYTALGHSHSRTLTDQYADSFYPTPTAFGSALNSIMTGKRRFKEMETEYTRLKQEYILLASPPQPSPTPSKQSHDWVKIIAVFTTCSLLVYLFISTLF</sequence>
<evidence type="ECO:0000313" key="1">
    <source>
        <dbReference type="EMBL" id="MDR7088546.1"/>
    </source>
</evidence>
<proteinExistence type="predicted"/>
<comment type="caution">
    <text evidence="1">The sequence shown here is derived from an EMBL/GenBank/DDBJ whole genome shotgun (WGS) entry which is preliminary data.</text>
</comment>
<evidence type="ECO:0008006" key="3">
    <source>
        <dbReference type="Google" id="ProtNLM"/>
    </source>
</evidence>
<organism evidence="1 2">
    <name type="scientific">Cellvibrio fibrivorans</name>
    <dbReference type="NCBI Taxonomy" id="126350"/>
    <lineage>
        <taxon>Bacteria</taxon>
        <taxon>Pseudomonadati</taxon>
        <taxon>Pseudomonadota</taxon>
        <taxon>Gammaproteobacteria</taxon>
        <taxon>Cellvibrionales</taxon>
        <taxon>Cellvibrionaceae</taxon>
        <taxon>Cellvibrio</taxon>
    </lineage>
</organism>
<dbReference type="RefSeq" id="WP_310068325.1">
    <property type="nucleotide sequence ID" value="NZ_JAVDVX010000001.1"/>
</dbReference>
<gene>
    <name evidence="1" type="ORF">J2X05_000549</name>
</gene>
<dbReference type="Proteomes" id="UP001253595">
    <property type="component" value="Unassembled WGS sequence"/>
</dbReference>
<accession>A0ABU1UTP5</accession>
<protein>
    <recommendedName>
        <fullName evidence="3">Exonuclease VII large subunit C-terminal domain-containing protein</fullName>
    </recommendedName>
</protein>
<dbReference type="EMBL" id="JAVDVX010000001">
    <property type="protein sequence ID" value="MDR7088546.1"/>
    <property type="molecule type" value="Genomic_DNA"/>
</dbReference>
<keyword evidence="2" id="KW-1185">Reference proteome</keyword>